<sequence length="111" mass="12699">MFSGCSDRYTITKKRPHLCQIMADLGLYHNMKCVIPYQKINETTDRSLKNVLTKSTFAEYVLLTYGALLKCHLRTAILTNNSMLTWLECDSSLFLLTPPTPVEQNINTSHQ</sequence>
<proteinExistence type="predicted"/>
<dbReference type="EMBL" id="KQ417968">
    <property type="protein sequence ID" value="KOF89484.1"/>
    <property type="molecule type" value="Genomic_DNA"/>
</dbReference>
<name>A0A0L8HK18_OCTBM</name>
<accession>A0A0L8HK18</accession>
<evidence type="ECO:0000313" key="1">
    <source>
        <dbReference type="EMBL" id="KOF89484.1"/>
    </source>
</evidence>
<dbReference type="AlphaFoldDB" id="A0A0L8HK18"/>
<protein>
    <submittedName>
        <fullName evidence="1">Uncharacterized protein</fullName>
    </submittedName>
</protein>
<gene>
    <name evidence="1" type="ORF">OCBIM_22012987mg</name>
</gene>
<organism evidence="1">
    <name type="scientific">Octopus bimaculoides</name>
    <name type="common">California two-spotted octopus</name>
    <dbReference type="NCBI Taxonomy" id="37653"/>
    <lineage>
        <taxon>Eukaryota</taxon>
        <taxon>Metazoa</taxon>
        <taxon>Spiralia</taxon>
        <taxon>Lophotrochozoa</taxon>
        <taxon>Mollusca</taxon>
        <taxon>Cephalopoda</taxon>
        <taxon>Coleoidea</taxon>
        <taxon>Octopodiformes</taxon>
        <taxon>Octopoda</taxon>
        <taxon>Incirrata</taxon>
        <taxon>Octopodidae</taxon>
        <taxon>Octopus</taxon>
    </lineage>
</organism>
<reference evidence="1" key="1">
    <citation type="submission" date="2015-07" db="EMBL/GenBank/DDBJ databases">
        <title>MeaNS - Measles Nucleotide Surveillance Program.</title>
        <authorList>
            <person name="Tran T."/>
            <person name="Druce J."/>
        </authorList>
    </citation>
    <scope>NUCLEOTIDE SEQUENCE</scope>
    <source>
        <strain evidence="1">UCB-OBI-ISO-001</strain>
        <tissue evidence="1">Gonad</tissue>
    </source>
</reference>